<dbReference type="PANTHER" id="PTHR43785">
    <property type="entry name" value="GAMMA-GLUTAMYLPUTRESCINE SYNTHETASE"/>
    <property type="match status" value="1"/>
</dbReference>
<dbReference type="EMBL" id="CP001055">
    <property type="protein sequence ID" value="ACC98325.1"/>
    <property type="molecule type" value="Genomic_DNA"/>
</dbReference>
<keyword evidence="6" id="KW-0436">Ligase</keyword>
<feature type="binding site" evidence="15">
    <location>
        <position position="192"/>
    </location>
    <ligand>
        <name>Mg(2+)</name>
        <dbReference type="ChEBI" id="CHEBI:18420"/>
        <label>1</label>
    </ligand>
</feature>
<dbReference type="PROSITE" id="PS51987">
    <property type="entry name" value="GS_CATALYTIC"/>
    <property type="match status" value="1"/>
</dbReference>
<dbReference type="GO" id="GO:0006542">
    <property type="term" value="P:glutamine biosynthetic process"/>
    <property type="evidence" value="ECO:0007669"/>
    <property type="project" value="InterPro"/>
</dbReference>
<dbReference type="RefSeq" id="WP_012414940.1">
    <property type="nucleotide sequence ID" value="NC_010644.1"/>
</dbReference>
<feature type="binding site" evidence="15">
    <location>
        <position position="141"/>
    </location>
    <ligand>
        <name>Mg(2+)</name>
        <dbReference type="ChEBI" id="CHEBI:18420"/>
        <label>1</label>
    </ligand>
</feature>
<evidence type="ECO:0000256" key="5">
    <source>
        <dbReference type="ARBA" id="ARBA00022490"/>
    </source>
</evidence>
<dbReference type="SMART" id="SM01230">
    <property type="entry name" value="Gln-synt_C"/>
    <property type="match status" value="1"/>
</dbReference>
<comment type="subcellular location">
    <subcellularLocation>
        <location evidence="1">Cytoplasm</location>
    </subcellularLocation>
</comment>
<feature type="binding site" evidence="15">
    <location>
        <position position="248"/>
    </location>
    <ligand>
        <name>Mg(2+)</name>
        <dbReference type="ChEBI" id="CHEBI:18420"/>
        <label>1</label>
    </ligand>
</feature>
<feature type="binding site" evidence="15">
    <location>
        <position position="199"/>
    </location>
    <ligand>
        <name>Mg(2+)</name>
        <dbReference type="ChEBI" id="CHEBI:18420"/>
        <label>1</label>
    </ligand>
</feature>
<dbReference type="EC" id="6.3.1.2" evidence="3"/>
<feature type="binding site" evidence="13">
    <location>
        <position position="319"/>
    </location>
    <ligand>
        <name>L-glutamate</name>
        <dbReference type="ChEBI" id="CHEBI:29985"/>
    </ligand>
</feature>
<evidence type="ECO:0000256" key="2">
    <source>
        <dbReference type="ARBA" id="ARBA00009897"/>
    </source>
</evidence>
<dbReference type="InterPro" id="IPR008146">
    <property type="entry name" value="Gln_synth_cat_dom"/>
</dbReference>
<keyword evidence="7 15" id="KW-0479">Metal-binding</keyword>
<dbReference type="PROSITE" id="PS00181">
    <property type="entry name" value="GLNA_ATP"/>
    <property type="match status" value="1"/>
</dbReference>
<accession>B2KCS9</accession>
<dbReference type="HOGENOM" id="CLU_017290_1_3_0"/>
<feature type="domain" description="GS beta-grasp" evidence="18">
    <location>
        <begin position="23"/>
        <end position="108"/>
    </location>
</feature>
<evidence type="ECO:0000256" key="15">
    <source>
        <dbReference type="PIRSR" id="PIRSR604809-3"/>
    </source>
</evidence>
<protein>
    <recommendedName>
        <fullName evidence="4">Glutamine synthetase</fullName>
        <ecNumber evidence="3">6.3.1.2</ecNumber>
    </recommendedName>
    <alternativeName>
        <fullName evidence="11">Glutamate--ammonia ligase</fullName>
    </alternativeName>
</protein>
<evidence type="ECO:0000256" key="11">
    <source>
        <dbReference type="ARBA" id="ARBA00030668"/>
    </source>
</evidence>
<dbReference type="AlphaFoldDB" id="B2KCS9"/>
<dbReference type="GO" id="GO:0005737">
    <property type="term" value="C:cytoplasm"/>
    <property type="evidence" value="ECO:0007669"/>
    <property type="project" value="UniProtKB-SubCell"/>
</dbReference>
<comment type="catalytic activity">
    <reaction evidence="12">
        <text>L-glutamate + NH4(+) + ATP = L-glutamine + ADP + phosphate + H(+)</text>
        <dbReference type="Rhea" id="RHEA:16169"/>
        <dbReference type="ChEBI" id="CHEBI:15378"/>
        <dbReference type="ChEBI" id="CHEBI:28938"/>
        <dbReference type="ChEBI" id="CHEBI:29985"/>
        <dbReference type="ChEBI" id="CHEBI:30616"/>
        <dbReference type="ChEBI" id="CHEBI:43474"/>
        <dbReference type="ChEBI" id="CHEBI:58359"/>
        <dbReference type="ChEBI" id="CHEBI:456216"/>
        <dbReference type="EC" id="6.3.1.2"/>
    </reaction>
</comment>
<evidence type="ECO:0000256" key="9">
    <source>
        <dbReference type="ARBA" id="ARBA00022840"/>
    </source>
</evidence>
<keyword evidence="9 14" id="KW-0067">ATP-binding</keyword>
<keyword evidence="5" id="KW-0963">Cytoplasm</keyword>
<keyword evidence="8 14" id="KW-0547">Nucleotide-binding</keyword>
<evidence type="ECO:0000256" key="17">
    <source>
        <dbReference type="RuleBase" id="RU000384"/>
    </source>
</evidence>
<gene>
    <name evidence="20" type="ordered locus">Emin_0770</name>
</gene>
<name>B2KCS9_ELUMP</name>
<feature type="binding site" evidence="14">
    <location>
        <position position="187"/>
    </location>
    <ligand>
        <name>ATP</name>
        <dbReference type="ChEBI" id="CHEBI:30616"/>
    </ligand>
</feature>
<dbReference type="PANTHER" id="PTHR43785:SF12">
    <property type="entry name" value="TYPE-1 GLUTAMINE SYNTHETASE 2"/>
    <property type="match status" value="1"/>
</dbReference>
<dbReference type="NCBIfam" id="TIGR00653">
    <property type="entry name" value="GlnA"/>
    <property type="match status" value="1"/>
</dbReference>
<organism evidence="20 21">
    <name type="scientific">Elusimicrobium minutum (strain Pei191)</name>
    <dbReference type="NCBI Taxonomy" id="445932"/>
    <lineage>
        <taxon>Bacteria</taxon>
        <taxon>Pseudomonadati</taxon>
        <taxon>Elusimicrobiota</taxon>
        <taxon>Elusimicrobia</taxon>
        <taxon>Elusimicrobiales</taxon>
        <taxon>Elusimicrobiaceae</taxon>
        <taxon>Elusimicrobium</taxon>
    </lineage>
</organism>
<evidence type="ECO:0000256" key="7">
    <source>
        <dbReference type="ARBA" id="ARBA00022723"/>
    </source>
</evidence>
<dbReference type="KEGG" id="emi:Emin_0770"/>
<evidence type="ECO:0000256" key="13">
    <source>
        <dbReference type="PIRSR" id="PIRSR604809-1"/>
    </source>
</evidence>
<proteinExistence type="inferred from homology"/>
<evidence type="ECO:0000313" key="20">
    <source>
        <dbReference type="EMBL" id="ACC98325.1"/>
    </source>
</evidence>
<sequence>MPIVRTAAELKKIQEILKTAQENNIQFIKIWFVDILGNLKSLAISHREFEYALTEGMGLDGSSIEGFARIYESDLVALPDLDTFTILPEELMGMPVARLFCDIKRPDGKQFEGDTRYILKKNLAEMKKAGFDQFMVGPELEFFYFKDDKNIEPLDKGGYYDSIPIDESHSLRRKTMIMLEKLGIRVEYAHHEVAPSQHEIDLRYDEALKMADNVITYKAVVKMMAEQHGCYATFMPKPMQGQNGSGMHVHQSLFKDGKNTFFDAKDEYYLSPTAKHYIAGVMENVKGIVAITNQWVNSYKRLVPGYEAPVYIAWGRKNRSTLIRIPQVKTGKPNATRIECRFPDPACNPYLAFSVMLAAGLDGIKRKLKLCDPVEDNIFKMTKEERKCHKIDNLPGYLFHAVDALKASDVTKRALGEHTFEKFIANKKVEWDQYRLRITDYEIEKYLPLL</sequence>
<keyword evidence="10 15" id="KW-0460">Magnesium</keyword>
<dbReference type="FunFam" id="3.30.590.10:FF:000003">
    <property type="entry name" value="Glutamine synthetase 2"/>
    <property type="match status" value="1"/>
</dbReference>
<evidence type="ECO:0000256" key="10">
    <source>
        <dbReference type="ARBA" id="ARBA00022842"/>
    </source>
</evidence>
<dbReference type="InterPro" id="IPR004809">
    <property type="entry name" value="Gln_synth_I"/>
</dbReference>
<dbReference type="Pfam" id="PF03951">
    <property type="entry name" value="Gln-synt_N"/>
    <property type="match status" value="1"/>
</dbReference>
<dbReference type="OrthoDB" id="9807095at2"/>
<dbReference type="InterPro" id="IPR036651">
    <property type="entry name" value="Gln_synt_N_sf"/>
</dbReference>
<feature type="domain" description="GS catalytic" evidence="19">
    <location>
        <begin position="115"/>
        <end position="450"/>
    </location>
</feature>
<dbReference type="STRING" id="445932.Emin_0770"/>
<evidence type="ECO:0000256" key="1">
    <source>
        <dbReference type="ARBA" id="ARBA00004496"/>
    </source>
</evidence>
<evidence type="ECO:0000256" key="6">
    <source>
        <dbReference type="ARBA" id="ARBA00022598"/>
    </source>
</evidence>
<evidence type="ECO:0000313" key="21">
    <source>
        <dbReference type="Proteomes" id="UP000001029"/>
    </source>
</evidence>
<feature type="binding site" evidence="15">
    <location>
        <position position="339"/>
    </location>
    <ligand>
        <name>Mg(2+)</name>
        <dbReference type="ChEBI" id="CHEBI:18420"/>
        <label>1</label>
    </ligand>
</feature>
<dbReference type="InterPro" id="IPR027303">
    <property type="entry name" value="Gln_synth_gly_rich_site"/>
</dbReference>
<dbReference type="GO" id="GO:0046872">
    <property type="term" value="F:metal ion binding"/>
    <property type="evidence" value="ECO:0007669"/>
    <property type="project" value="UniProtKB-KW"/>
</dbReference>
<dbReference type="Gene3D" id="3.30.590.10">
    <property type="entry name" value="Glutamine synthetase/guanido kinase, catalytic domain"/>
    <property type="match status" value="1"/>
</dbReference>
<dbReference type="Pfam" id="PF00120">
    <property type="entry name" value="Gln-synt_C"/>
    <property type="match status" value="1"/>
</dbReference>
<feature type="binding site" evidence="13">
    <location>
        <position position="301"/>
    </location>
    <ligand>
        <name>L-glutamate</name>
        <dbReference type="ChEBI" id="CHEBI:29985"/>
    </ligand>
</feature>
<feature type="binding site" evidence="14">
    <location>
        <position position="319"/>
    </location>
    <ligand>
        <name>ATP</name>
        <dbReference type="ChEBI" id="CHEBI:30616"/>
    </ligand>
</feature>
<feature type="binding site" evidence="13">
    <location>
        <position position="307"/>
    </location>
    <ligand>
        <name>L-glutamate</name>
        <dbReference type="ChEBI" id="CHEBI:29985"/>
    </ligand>
</feature>
<feature type="binding site" evidence="13">
    <location>
        <position position="341"/>
    </location>
    <ligand>
        <name>L-glutamate</name>
        <dbReference type="ChEBI" id="CHEBI:29985"/>
    </ligand>
</feature>
<dbReference type="Gene3D" id="3.10.20.70">
    <property type="entry name" value="Glutamine synthetase, N-terminal domain"/>
    <property type="match status" value="1"/>
</dbReference>
<evidence type="ECO:0000256" key="16">
    <source>
        <dbReference type="PROSITE-ProRule" id="PRU01330"/>
    </source>
</evidence>
<feature type="binding site" evidence="13">
    <location>
        <begin position="243"/>
        <end position="244"/>
    </location>
    <ligand>
        <name>L-glutamate</name>
        <dbReference type="ChEBI" id="CHEBI:29985"/>
    </ligand>
</feature>
<feature type="binding site" evidence="14">
    <location>
        <begin position="250"/>
        <end position="252"/>
    </location>
    <ligand>
        <name>ATP</name>
        <dbReference type="ChEBI" id="CHEBI:30616"/>
    </ligand>
</feature>
<evidence type="ECO:0000256" key="8">
    <source>
        <dbReference type="ARBA" id="ARBA00022741"/>
    </source>
</evidence>
<keyword evidence="21" id="KW-1185">Reference proteome</keyword>
<comment type="cofactor">
    <cofactor evidence="15">
        <name>Mg(2+)</name>
        <dbReference type="ChEBI" id="CHEBI:18420"/>
    </cofactor>
    <text evidence="15">Binds 2 Mg(2+) ions per subunit.</text>
</comment>
<evidence type="ECO:0000256" key="14">
    <source>
        <dbReference type="PIRSR" id="PIRSR604809-2"/>
    </source>
</evidence>
<dbReference type="InterPro" id="IPR008147">
    <property type="entry name" value="Gln_synt_N"/>
</dbReference>
<feature type="binding site" evidence="15">
    <location>
        <position position="139"/>
    </location>
    <ligand>
        <name>Mg(2+)</name>
        <dbReference type="ChEBI" id="CHEBI:18420"/>
        <label>1</label>
    </ligand>
</feature>
<comment type="similarity">
    <text evidence="2 16 17">Belongs to the glutamine synthetase family.</text>
</comment>
<dbReference type="PROSITE" id="PS51986">
    <property type="entry name" value="GS_BETA_GRASP"/>
    <property type="match status" value="1"/>
</dbReference>
<dbReference type="GO" id="GO:0004356">
    <property type="term" value="F:glutamine synthetase activity"/>
    <property type="evidence" value="ECO:0007669"/>
    <property type="project" value="UniProtKB-EC"/>
</dbReference>
<dbReference type="Proteomes" id="UP000001029">
    <property type="component" value="Chromosome"/>
</dbReference>
<evidence type="ECO:0000256" key="4">
    <source>
        <dbReference type="ARBA" id="ARBA00021364"/>
    </source>
</evidence>
<evidence type="ECO:0000259" key="18">
    <source>
        <dbReference type="PROSITE" id="PS51986"/>
    </source>
</evidence>
<reference evidence="20 21" key="1">
    <citation type="journal article" date="2009" name="Appl. Environ. Microbiol.">
        <title>Genomic analysis of 'Elusimicrobium minutum,' the first cultivated representative of the phylum 'Elusimicrobia' (formerly termite group 1).</title>
        <authorList>
            <person name="Herlemann D.P.R."/>
            <person name="Geissinger O."/>
            <person name="Ikeda-Ohtsubo W."/>
            <person name="Kunin V."/>
            <person name="Sun H."/>
            <person name="Lapidus A."/>
            <person name="Hugenholtz P."/>
            <person name="Brune A."/>
        </authorList>
    </citation>
    <scope>NUCLEOTIDE SEQUENCE [LARGE SCALE GENOMIC DNA]</scope>
    <source>
        <strain evidence="20 21">Pei191</strain>
    </source>
</reference>
<dbReference type="GO" id="GO:0005524">
    <property type="term" value="F:ATP binding"/>
    <property type="evidence" value="ECO:0007669"/>
    <property type="project" value="UniProtKB-KW"/>
</dbReference>
<evidence type="ECO:0000259" key="19">
    <source>
        <dbReference type="PROSITE" id="PS51987"/>
    </source>
</evidence>
<dbReference type="SUPFAM" id="SSF55931">
    <property type="entry name" value="Glutamine synthetase/guanido kinase"/>
    <property type="match status" value="1"/>
</dbReference>
<dbReference type="InterPro" id="IPR014746">
    <property type="entry name" value="Gln_synth/guanido_kin_cat_dom"/>
</dbReference>
<evidence type="ECO:0000256" key="12">
    <source>
        <dbReference type="ARBA" id="ARBA00049436"/>
    </source>
</evidence>
<evidence type="ECO:0000256" key="3">
    <source>
        <dbReference type="ARBA" id="ARBA00012937"/>
    </source>
</evidence>
<dbReference type="SUPFAM" id="SSF54368">
    <property type="entry name" value="Glutamine synthetase, N-terminal domain"/>
    <property type="match status" value="1"/>
</dbReference>